<organism evidence="2 3">
    <name type="scientific">Mycobacterium colombiense</name>
    <dbReference type="NCBI Taxonomy" id="339268"/>
    <lineage>
        <taxon>Bacteria</taxon>
        <taxon>Bacillati</taxon>
        <taxon>Actinomycetota</taxon>
        <taxon>Actinomycetes</taxon>
        <taxon>Mycobacteriales</taxon>
        <taxon>Mycobacteriaceae</taxon>
        <taxon>Mycobacterium</taxon>
        <taxon>Mycobacterium avium complex (MAC)</taxon>
    </lineage>
</organism>
<name>A0A1A0VYX3_9MYCO</name>
<reference evidence="2 3" key="1">
    <citation type="submission" date="2016-06" db="EMBL/GenBank/DDBJ databases">
        <authorList>
            <person name="Kjaerup R.B."/>
            <person name="Dalgaard T.S."/>
            <person name="Juul-Madsen H.R."/>
        </authorList>
    </citation>
    <scope>NUCLEOTIDE SEQUENCE [LARGE SCALE GENOMIC DNA]</scope>
    <source>
        <strain evidence="2 3">852002-51834_SCH5396731</strain>
    </source>
</reference>
<evidence type="ECO:0000313" key="3">
    <source>
        <dbReference type="Proteomes" id="UP000091914"/>
    </source>
</evidence>
<evidence type="ECO:0000256" key="1">
    <source>
        <dbReference type="SAM" id="MobiDB-lite"/>
    </source>
</evidence>
<proteinExistence type="predicted"/>
<protein>
    <submittedName>
        <fullName evidence="2">Uncharacterized protein</fullName>
    </submittedName>
</protein>
<dbReference type="RefSeq" id="WP_064877330.1">
    <property type="nucleotide sequence ID" value="NZ_LZSX01000008.1"/>
</dbReference>
<feature type="region of interest" description="Disordered" evidence="1">
    <location>
        <begin position="699"/>
        <end position="755"/>
    </location>
</feature>
<accession>A0A1A0VYX3</accession>
<dbReference type="Proteomes" id="UP000091914">
    <property type="component" value="Unassembled WGS sequence"/>
</dbReference>
<comment type="caution">
    <text evidence="2">The sequence shown here is derived from an EMBL/GenBank/DDBJ whole genome shotgun (WGS) entry which is preliminary data.</text>
</comment>
<sequence length="755" mass="82415">MHRPDTIIEIHRERVQDQTVGMFSGDKYTQSVDGTGYSATAALDLTLDRVWFILDSHQRLWQEEADGERREPLRHFAIDLVIFDSKIVIDSVTCIPLVSLPPATITIPDGPRAGESREIAYNEIPLFGRLTIHDQLEPHQIEPGKQTIALNFTSQDAPALVATPLADQQAGWLFGPHIQRREDGITVLSGQDPRISWELDYAEAYWITHSIAGELMVNLEKLQHPSLPDEEVRTRVLDSLAAQIADAVRPQLEAMGENGIQALLPSPVDVDPEARDDSTVKELDAVVQRFEIGEATEESMVVQLQTLRELPPGEELPASVLAENPRERAALAVTGWSILRQVRDTVMSSFDLDESDFDPDAPCALAGPKTISIGGQDRSLDALDADIVPRTEDGRLVVDGTVSADTTLYDFKATFKVTYEMGLGGIPRDPKGKELLREDVDSIELLEQTLSLAGQKKRAGHLSTEEYEAEVKRVSERFDRLPRTVGVRPAQNSEPDVNADFSLTAAGKVATAAGAAAVVGLLALPVTWVAGAAGVGAAGAGGLLTLAIAQYITTVLTVDWFGTGIGSRQVKKSLNDQPEGTSLPPIGMPVHLDLNRQRLAVYFRPVPAKLWIDCVMADADAGEEGDGDGIRVIGGRWPTDGHPWRLSEDDAVLFVDSNELQLLVDPAGARGDELPVGLDTEEDGRRRLRVHSDPGALRRLPQCSWSAEDGGREPPTGHERDEERGGGLSHQRGRDDAHDRADKHRDSQEGDEQTM</sequence>
<evidence type="ECO:0000313" key="2">
    <source>
        <dbReference type="EMBL" id="OBB88515.1"/>
    </source>
</evidence>
<feature type="compositionally biased region" description="Basic and acidic residues" evidence="1">
    <location>
        <begin position="732"/>
        <end position="748"/>
    </location>
</feature>
<gene>
    <name evidence="2" type="ORF">A5760_24025</name>
</gene>
<dbReference type="AlphaFoldDB" id="A0A1A0VYX3"/>
<dbReference type="EMBL" id="LZSX01000008">
    <property type="protein sequence ID" value="OBB88515.1"/>
    <property type="molecule type" value="Genomic_DNA"/>
</dbReference>
<feature type="compositionally biased region" description="Basic and acidic residues" evidence="1">
    <location>
        <begin position="709"/>
        <end position="725"/>
    </location>
</feature>